<dbReference type="EMBL" id="HBUF01040198">
    <property type="protein sequence ID" value="CAG6617889.1"/>
    <property type="molecule type" value="Transcribed_RNA"/>
</dbReference>
<dbReference type="EMBL" id="HBUF01040197">
    <property type="protein sequence ID" value="CAG6617888.1"/>
    <property type="molecule type" value="Transcribed_RNA"/>
</dbReference>
<protein>
    <submittedName>
        <fullName evidence="13">Armadillo repeat-containing protein 10</fullName>
    </submittedName>
</protein>
<dbReference type="PROSITE" id="PS50176">
    <property type="entry name" value="ARM_REPEAT"/>
    <property type="match status" value="1"/>
</dbReference>
<feature type="compositionally biased region" description="Basic residues" evidence="10">
    <location>
        <begin position="173"/>
        <end position="182"/>
    </location>
</feature>
<evidence type="ECO:0000256" key="8">
    <source>
        <dbReference type="ARBA" id="ARBA00023136"/>
    </source>
</evidence>
<dbReference type="GO" id="GO:0031966">
    <property type="term" value="C:mitochondrial membrane"/>
    <property type="evidence" value="ECO:0007669"/>
    <property type="project" value="UniProtKB-SubCell"/>
</dbReference>
<dbReference type="EMBL" id="HBUF01348653">
    <property type="protein sequence ID" value="CAG6711850.1"/>
    <property type="molecule type" value="Transcribed_RNA"/>
</dbReference>
<dbReference type="PANTHER" id="PTHR15712:SF23">
    <property type="entry name" value="ARMADILLO REPEAT CONTAINING 10"/>
    <property type="match status" value="1"/>
</dbReference>
<feature type="transmembrane region" description="Helical" evidence="11">
    <location>
        <begin position="12"/>
        <end position="34"/>
    </location>
</feature>
<evidence type="ECO:0000256" key="11">
    <source>
        <dbReference type="SAM" id="Phobius"/>
    </source>
</evidence>
<organism evidence="13">
    <name type="scientific">Cacopsylla melanoneura</name>
    <dbReference type="NCBI Taxonomy" id="428564"/>
    <lineage>
        <taxon>Eukaryota</taxon>
        <taxon>Metazoa</taxon>
        <taxon>Ecdysozoa</taxon>
        <taxon>Arthropoda</taxon>
        <taxon>Hexapoda</taxon>
        <taxon>Insecta</taxon>
        <taxon>Pterygota</taxon>
        <taxon>Neoptera</taxon>
        <taxon>Paraneoptera</taxon>
        <taxon>Hemiptera</taxon>
        <taxon>Sternorrhyncha</taxon>
        <taxon>Psylloidea</taxon>
        <taxon>Psyllidae</taxon>
        <taxon>Psyllinae</taxon>
        <taxon>Cacopsylla</taxon>
    </lineage>
</organism>
<accession>A0A8D8URC8</accession>
<dbReference type="PANTHER" id="PTHR15712">
    <property type="entry name" value="ARMADILLO REPEAT CONTAINING PROTEIN"/>
    <property type="match status" value="1"/>
</dbReference>
<dbReference type="AlphaFoldDB" id="A0A8D8URC8"/>
<feature type="repeat" description="ARM" evidence="9">
    <location>
        <begin position="258"/>
        <end position="291"/>
    </location>
</feature>
<comment type="subcellular location">
    <subcellularLocation>
        <location evidence="1">Membrane</location>
        <topology evidence="1">Single-pass membrane protein</topology>
    </subcellularLocation>
    <subcellularLocation>
        <location evidence="2">Mitochondrion membrane</location>
    </subcellularLocation>
</comment>
<evidence type="ECO:0000256" key="9">
    <source>
        <dbReference type="PROSITE-ProRule" id="PRU00259"/>
    </source>
</evidence>
<name>A0A8D8URC8_9HEMI</name>
<evidence type="ECO:0000256" key="2">
    <source>
        <dbReference type="ARBA" id="ARBA00004325"/>
    </source>
</evidence>
<evidence type="ECO:0000256" key="5">
    <source>
        <dbReference type="ARBA" id="ARBA00022968"/>
    </source>
</evidence>
<dbReference type="EMBL" id="HBUF01521318">
    <property type="protein sequence ID" value="CAG6748958.1"/>
    <property type="molecule type" value="Transcribed_RNA"/>
</dbReference>
<evidence type="ECO:0000259" key="12">
    <source>
        <dbReference type="Pfam" id="PF04826"/>
    </source>
</evidence>
<evidence type="ECO:0000256" key="4">
    <source>
        <dbReference type="ARBA" id="ARBA00022692"/>
    </source>
</evidence>
<keyword evidence="6 11" id="KW-1133">Transmembrane helix</keyword>
<feature type="domain" description="Armadillo repeat-containing" evidence="12">
    <location>
        <begin position="214"/>
        <end position="411"/>
    </location>
</feature>
<dbReference type="EMBL" id="HBUF01348650">
    <property type="protein sequence ID" value="CAG6711844.1"/>
    <property type="molecule type" value="Transcribed_RNA"/>
</dbReference>
<dbReference type="Gene3D" id="1.25.10.10">
    <property type="entry name" value="Leucine-rich Repeat Variant"/>
    <property type="match status" value="1"/>
</dbReference>
<dbReference type="Pfam" id="PF04826">
    <property type="entry name" value="Arm_2"/>
    <property type="match status" value="1"/>
</dbReference>
<keyword evidence="7" id="KW-0496">Mitochondrion</keyword>
<dbReference type="EMBL" id="HBUF01521317">
    <property type="protein sequence ID" value="CAG6748957.1"/>
    <property type="molecule type" value="Transcribed_RNA"/>
</dbReference>
<evidence type="ECO:0000256" key="3">
    <source>
        <dbReference type="ARBA" id="ARBA00010553"/>
    </source>
</evidence>
<dbReference type="EMBL" id="HBUF01348652">
    <property type="protein sequence ID" value="CAG6711848.1"/>
    <property type="molecule type" value="Transcribed_RNA"/>
</dbReference>
<sequence>MSGPGASTNDKAINKVAVCSAMFAGFAYVGYSVIRTAFNRRIGQDKQEQEYPEHRLYFRRLSQTTQTDVLLGNLDLSQSDSGRIILRPMSVQERIKELNLRARMFSDTMIAIQANSSSPARHGPRSLQVSPWNSPRILSPVDVRQLMSSHSSDNLSLTALPGTIVMASPYKKRPTRFRKKSPQRFSNDEKEKEIRTQAESFLENQEHMLFGKSLDVKEAKMLVSFLATKNEKLLERVITTIGNSATMTGNQDMLRECGALGALSKLIIHPRESVQVAAIKTLGNLTLNENNVKELRTALPLLLSNVNHSRPNIPELVLLTTLICLCNIAVHNDWHEEFCSYLHSLFAHLETGSPQCKLQVLKLLVNLSCDEDMVPSLLAARAPKRFISLIDPATNEDLLIRVLTLLQNLIRVKIKRCIDPTVDLPLEEKAASPDTMYAAIWGVTAIERLKTKLGIIRAEHSNEDVKYLAKKIAHDLEHKSYV</sequence>
<dbReference type="InterPro" id="IPR000225">
    <property type="entry name" value="Armadillo"/>
</dbReference>
<dbReference type="SUPFAM" id="SSF48371">
    <property type="entry name" value="ARM repeat"/>
    <property type="match status" value="1"/>
</dbReference>
<keyword evidence="8 11" id="KW-0472">Membrane</keyword>
<keyword evidence="5" id="KW-0735">Signal-anchor</keyword>
<keyword evidence="4 11" id="KW-0812">Transmembrane</keyword>
<dbReference type="EMBL" id="HBUF01348651">
    <property type="protein sequence ID" value="CAG6711846.1"/>
    <property type="molecule type" value="Transcribed_RNA"/>
</dbReference>
<evidence type="ECO:0000256" key="10">
    <source>
        <dbReference type="SAM" id="MobiDB-lite"/>
    </source>
</evidence>
<feature type="region of interest" description="Disordered" evidence="10">
    <location>
        <begin position="173"/>
        <end position="192"/>
    </location>
</feature>
<dbReference type="InterPro" id="IPR051303">
    <property type="entry name" value="Armcx_regulator"/>
</dbReference>
<reference evidence="13" key="1">
    <citation type="submission" date="2021-05" db="EMBL/GenBank/DDBJ databases">
        <authorList>
            <person name="Alioto T."/>
            <person name="Alioto T."/>
            <person name="Gomez Garrido J."/>
        </authorList>
    </citation>
    <scope>NUCLEOTIDE SEQUENCE</scope>
</reference>
<dbReference type="InterPro" id="IPR016024">
    <property type="entry name" value="ARM-type_fold"/>
</dbReference>
<evidence type="ECO:0000256" key="6">
    <source>
        <dbReference type="ARBA" id="ARBA00022989"/>
    </source>
</evidence>
<comment type="similarity">
    <text evidence="3">Belongs to the eutherian X-chromosome-specific Armcx family.</text>
</comment>
<dbReference type="SMART" id="SM00185">
    <property type="entry name" value="ARM"/>
    <property type="match status" value="2"/>
</dbReference>
<dbReference type="InterPro" id="IPR006911">
    <property type="entry name" value="ARM-rpt_dom"/>
</dbReference>
<evidence type="ECO:0000256" key="7">
    <source>
        <dbReference type="ARBA" id="ARBA00023128"/>
    </source>
</evidence>
<proteinExistence type="inferred from homology"/>
<dbReference type="InterPro" id="IPR011989">
    <property type="entry name" value="ARM-like"/>
</dbReference>
<evidence type="ECO:0000256" key="1">
    <source>
        <dbReference type="ARBA" id="ARBA00004167"/>
    </source>
</evidence>
<evidence type="ECO:0000313" key="13">
    <source>
        <dbReference type="EMBL" id="CAG6711846.1"/>
    </source>
</evidence>
<dbReference type="EMBL" id="HBUF01040196">
    <property type="protein sequence ID" value="CAG6617887.1"/>
    <property type="molecule type" value="Transcribed_RNA"/>
</dbReference>
<dbReference type="EMBL" id="HBUF01521316">
    <property type="protein sequence ID" value="CAG6748956.1"/>
    <property type="molecule type" value="Transcribed_RNA"/>
</dbReference>